<keyword evidence="3" id="KW-1185">Reference proteome</keyword>
<evidence type="ECO:0000313" key="3">
    <source>
        <dbReference type="Proteomes" id="UP000620139"/>
    </source>
</evidence>
<dbReference type="AlphaFoldDB" id="A0A931IXY7"/>
<evidence type="ECO:0000313" key="2">
    <source>
        <dbReference type="EMBL" id="MBH9553065.1"/>
    </source>
</evidence>
<sequence>MFGFNAVPGFAPPSAAWRRLALAWLTGLAVGAANAGEFKVVGGVGFDWLKPEEAQCRVIRLRDLDGFQRCEFHASGAAFGLQGAYHQCRASPSSEYLIYANRAQCLKALATMRANAP</sequence>
<reference evidence="2" key="1">
    <citation type="submission" date="2020-12" db="EMBL/GenBank/DDBJ databases">
        <title>The genome sequence of Inhella sp. 4Y17.</title>
        <authorList>
            <person name="Liu Y."/>
        </authorList>
    </citation>
    <scope>NUCLEOTIDE SEQUENCE</scope>
    <source>
        <strain evidence="2">4Y10</strain>
    </source>
</reference>
<organism evidence="2 3">
    <name type="scientific">Inhella gelatinilytica</name>
    <dbReference type="NCBI Taxonomy" id="2795030"/>
    <lineage>
        <taxon>Bacteria</taxon>
        <taxon>Pseudomonadati</taxon>
        <taxon>Pseudomonadota</taxon>
        <taxon>Betaproteobacteria</taxon>
        <taxon>Burkholderiales</taxon>
        <taxon>Sphaerotilaceae</taxon>
        <taxon>Inhella</taxon>
    </lineage>
</organism>
<dbReference type="Proteomes" id="UP000620139">
    <property type="component" value="Unassembled WGS sequence"/>
</dbReference>
<dbReference type="EMBL" id="JAEDAL010000003">
    <property type="protein sequence ID" value="MBH9553065.1"/>
    <property type="molecule type" value="Genomic_DNA"/>
</dbReference>
<dbReference type="RefSeq" id="WP_198100667.1">
    <property type="nucleotide sequence ID" value="NZ_JAEDAL010000003.1"/>
</dbReference>
<feature type="signal peptide" evidence="1">
    <location>
        <begin position="1"/>
        <end position="35"/>
    </location>
</feature>
<protein>
    <submittedName>
        <fullName evidence="2">Uncharacterized protein</fullName>
    </submittedName>
</protein>
<name>A0A931IXY7_9BURK</name>
<feature type="chain" id="PRO_5037311345" evidence="1">
    <location>
        <begin position="36"/>
        <end position="117"/>
    </location>
</feature>
<accession>A0A931IXY7</accession>
<proteinExistence type="predicted"/>
<comment type="caution">
    <text evidence="2">The sequence shown here is derived from an EMBL/GenBank/DDBJ whole genome shotgun (WGS) entry which is preliminary data.</text>
</comment>
<gene>
    <name evidence="2" type="ORF">I7X43_09365</name>
</gene>
<keyword evidence="1" id="KW-0732">Signal</keyword>
<evidence type="ECO:0000256" key="1">
    <source>
        <dbReference type="SAM" id="SignalP"/>
    </source>
</evidence>